<feature type="signal peptide" evidence="1">
    <location>
        <begin position="1"/>
        <end position="19"/>
    </location>
</feature>
<reference evidence="3" key="2">
    <citation type="submission" date="2018-02" db="UniProtKB">
        <authorList>
            <consortium name="EnsemblPlants"/>
        </authorList>
    </citation>
    <scope>IDENTIFICATION</scope>
    <source>
        <strain evidence="3">Williams 82</strain>
    </source>
</reference>
<evidence type="ECO:0000313" key="3">
    <source>
        <dbReference type="EnsemblPlants" id="KRH29726"/>
    </source>
</evidence>
<accession>A0A0R0HGP2</accession>
<evidence type="ECO:0000313" key="2">
    <source>
        <dbReference type="EMBL" id="KRH29726.1"/>
    </source>
</evidence>
<dbReference type="PaxDb" id="3847-GLYMA11G14271.1"/>
<dbReference type="Proteomes" id="UP000008827">
    <property type="component" value="Chromosome 11"/>
</dbReference>
<reference evidence="2 3" key="1">
    <citation type="journal article" date="2010" name="Nature">
        <title>Genome sequence of the palaeopolyploid soybean.</title>
        <authorList>
            <person name="Schmutz J."/>
            <person name="Cannon S.B."/>
            <person name="Schlueter J."/>
            <person name="Ma J."/>
            <person name="Mitros T."/>
            <person name="Nelson W."/>
            <person name="Hyten D.L."/>
            <person name="Song Q."/>
            <person name="Thelen J.J."/>
            <person name="Cheng J."/>
            <person name="Xu D."/>
            <person name="Hellsten U."/>
            <person name="May G.D."/>
            <person name="Yu Y."/>
            <person name="Sakurai T."/>
            <person name="Umezawa T."/>
            <person name="Bhattacharyya M.K."/>
            <person name="Sandhu D."/>
            <person name="Valliyodan B."/>
            <person name="Lindquist E."/>
            <person name="Peto M."/>
            <person name="Grant D."/>
            <person name="Shu S."/>
            <person name="Goodstein D."/>
            <person name="Barry K."/>
            <person name="Futrell-Griggs M."/>
            <person name="Abernathy B."/>
            <person name="Du J."/>
            <person name="Tian Z."/>
            <person name="Zhu L."/>
            <person name="Gill N."/>
            <person name="Joshi T."/>
            <person name="Libault M."/>
            <person name="Sethuraman A."/>
            <person name="Zhang X.-C."/>
            <person name="Shinozaki K."/>
            <person name="Nguyen H.T."/>
            <person name="Wing R.A."/>
            <person name="Cregan P."/>
            <person name="Specht J."/>
            <person name="Grimwood J."/>
            <person name="Rokhsar D."/>
            <person name="Stacey G."/>
            <person name="Shoemaker R.C."/>
            <person name="Jackson S.A."/>
        </authorList>
    </citation>
    <scope>NUCLEOTIDE SEQUENCE [LARGE SCALE GENOMIC DNA]</scope>
    <source>
        <strain evidence="3">cv. Williams 82</strain>
        <tissue evidence="2">Callus</tissue>
    </source>
</reference>
<evidence type="ECO:0000313" key="4">
    <source>
        <dbReference type="Proteomes" id="UP000008827"/>
    </source>
</evidence>
<proteinExistence type="predicted"/>
<gene>
    <name evidence="2" type="ORF">GLYMA_11G134400</name>
</gene>
<dbReference type="EMBL" id="CM000844">
    <property type="protein sequence ID" value="KRH29726.1"/>
    <property type="molecule type" value="Genomic_DNA"/>
</dbReference>
<dbReference type="Gramene" id="KRH29726">
    <property type="protein sequence ID" value="KRH29726"/>
    <property type="gene ID" value="GLYMA_11G134400"/>
</dbReference>
<evidence type="ECO:0000256" key="1">
    <source>
        <dbReference type="SAM" id="SignalP"/>
    </source>
</evidence>
<organism evidence="2">
    <name type="scientific">Glycine max</name>
    <name type="common">Soybean</name>
    <name type="synonym">Glycine hispida</name>
    <dbReference type="NCBI Taxonomy" id="3847"/>
    <lineage>
        <taxon>Eukaryota</taxon>
        <taxon>Viridiplantae</taxon>
        <taxon>Streptophyta</taxon>
        <taxon>Embryophyta</taxon>
        <taxon>Tracheophyta</taxon>
        <taxon>Spermatophyta</taxon>
        <taxon>Magnoliopsida</taxon>
        <taxon>eudicotyledons</taxon>
        <taxon>Gunneridae</taxon>
        <taxon>Pentapetalae</taxon>
        <taxon>rosids</taxon>
        <taxon>fabids</taxon>
        <taxon>Fabales</taxon>
        <taxon>Fabaceae</taxon>
        <taxon>Papilionoideae</taxon>
        <taxon>50 kb inversion clade</taxon>
        <taxon>NPAAA clade</taxon>
        <taxon>indigoferoid/millettioid clade</taxon>
        <taxon>Phaseoleae</taxon>
        <taxon>Glycine</taxon>
        <taxon>Glycine subgen. Soja</taxon>
    </lineage>
</organism>
<protein>
    <submittedName>
        <fullName evidence="2 3">Uncharacterized protein</fullName>
    </submittedName>
</protein>
<dbReference type="EnsemblPlants" id="KRH29726">
    <property type="protein sequence ID" value="KRH29726"/>
    <property type="gene ID" value="GLYMA_11G134400"/>
</dbReference>
<keyword evidence="4" id="KW-1185">Reference proteome</keyword>
<dbReference type="AlphaFoldDB" id="A0A0R0HGP2"/>
<reference evidence="2" key="3">
    <citation type="submission" date="2018-07" db="EMBL/GenBank/DDBJ databases">
        <title>WGS assembly of Glycine max.</title>
        <authorList>
            <person name="Schmutz J."/>
            <person name="Cannon S."/>
            <person name="Schlueter J."/>
            <person name="Ma J."/>
            <person name="Mitros T."/>
            <person name="Nelson W."/>
            <person name="Hyten D."/>
            <person name="Song Q."/>
            <person name="Thelen J."/>
            <person name="Cheng J."/>
            <person name="Xu D."/>
            <person name="Hellsten U."/>
            <person name="May G."/>
            <person name="Yu Y."/>
            <person name="Sakurai T."/>
            <person name="Umezawa T."/>
            <person name="Bhattacharyya M."/>
            <person name="Sandhu D."/>
            <person name="Valliyodan B."/>
            <person name="Lindquist E."/>
            <person name="Peto M."/>
            <person name="Grant D."/>
            <person name="Shu S."/>
            <person name="Goodstein D."/>
            <person name="Barry K."/>
            <person name="Futrell-Griggs M."/>
            <person name="Abernathy B."/>
            <person name="Du J."/>
            <person name="Tian Z."/>
            <person name="Zhu L."/>
            <person name="Gill N."/>
            <person name="Joshi T."/>
            <person name="Libault M."/>
            <person name="Sethuraman A."/>
            <person name="Zhang X."/>
            <person name="Shinozaki K."/>
            <person name="Nguyen H."/>
            <person name="Wing R."/>
            <person name="Cregan P."/>
            <person name="Specht J."/>
            <person name="Grimwood J."/>
            <person name="Rokhsar D."/>
            <person name="Stacey G."/>
            <person name="Shoemaker R."/>
            <person name="Jackson S."/>
        </authorList>
    </citation>
    <scope>NUCLEOTIDE SEQUENCE</scope>
    <source>
        <tissue evidence="2">Callus</tissue>
    </source>
</reference>
<feature type="chain" id="PRO_5014521569" evidence="1">
    <location>
        <begin position="20"/>
        <end position="129"/>
    </location>
</feature>
<name>A0A0R0HGP2_SOYBN</name>
<keyword evidence="1" id="KW-0732">Signal</keyword>
<dbReference type="InParanoid" id="A0A0R0HGP2"/>
<sequence length="129" mass="14424">MNLPFQLPLLLIMTQPSRCSNSHIPLLNQCKTVIEPLQQPSITTHSNRKSSSFQYLLPESFSPEQKNAFDTLSSSAAINPLNVIAMSSQSSIDSSVVPPKLMGTTITYQFVTAFHNDRKLIEIPSFYHK</sequence>